<gene>
    <name evidence="2" type="ORF">A3D25_02870</name>
</gene>
<dbReference type="Proteomes" id="UP000177328">
    <property type="component" value="Unassembled WGS sequence"/>
</dbReference>
<proteinExistence type="predicted"/>
<dbReference type="PANTHER" id="PTHR43736:SF1">
    <property type="entry name" value="DIHYDRONEOPTERIN TRIPHOSPHATE DIPHOSPHATASE"/>
    <property type="match status" value="1"/>
</dbReference>
<dbReference type="Gene3D" id="3.90.79.10">
    <property type="entry name" value="Nucleoside Triphosphate Pyrophosphohydrolase"/>
    <property type="match status" value="1"/>
</dbReference>
<reference evidence="2 3" key="1">
    <citation type="journal article" date="2016" name="Nat. Commun.">
        <title>Thousands of microbial genomes shed light on interconnected biogeochemical processes in an aquifer system.</title>
        <authorList>
            <person name="Anantharaman K."/>
            <person name="Brown C.T."/>
            <person name="Hug L.A."/>
            <person name="Sharon I."/>
            <person name="Castelle C.J."/>
            <person name="Probst A.J."/>
            <person name="Thomas B.C."/>
            <person name="Singh A."/>
            <person name="Wilkins M.J."/>
            <person name="Karaoz U."/>
            <person name="Brodie E.L."/>
            <person name="Williams K.H."/>
            <person name="Hubbard S.S."/>
            <person name="Banfield J.F."/>
        </authorList>
    </citation>
    <scope>NUCLEOTIDE SEQUENCE [LARGE SCALE GENOMIC DNA]</scope>
</reference>
<dbReference type="EMBL" id="MFDD01000003">
    <property type="protein sequence ID" value="OGE40956.1"/>
    <property type="molecule type" value="Genomic_DNA"/>
</dbReference>
<dbReference type="AlphaFoldDB" id="A0A1F5KJ43"/>
<dbReference type="SUPFAM" id="SSF55811">
    <property type="entry name" value="Nudix"/>
    <property type="match status" value="1"/>
</dbReference>
<dbReference type="InterPro" id="IPR000086">
    <property type="entry name" value="NUDIX_hydrolase_dom"/>
</dbReference>
<evidence type="ECO:0000259" key="1">
    <source>
        <dbReference type="PROSITE" id="PS51462"/>
    </source>
</evidence>
<organism evidence="2 3">
    <name type="scientific">Candidatus Daviesbacteria bacterium RIFCSPHIGHO2_02_FULL_43_12</name>
    <dbReference type="NCBI Taxonomy" id="1797776"/>
    <lineage>
        <taxon>Bacteria</taxon>
        <taxon>Candidatus Daviesiibacteriota</taxon>
    </lineage>
</organism>
<sequence length="167" mass="19054">MSRKRPFSYEEFKQVYSKVPRLCVDLIIQDPKGQVLLLRREEEPSVGMWHLPGGTVLFREEVEQAIKRIAQEEVGVAVRVEGLVGFIEFLNEERGNQAFHSLSLAVVCSIQEKISRTPKRQFFKVVPENTIKEQGLFLEKILSGRWKDAACDDPNCTDEDCLKDSAA</sequence>
<accession>A0A1F5KJ43</accession>
<dbReference type="PROSITE" id="PS51462">
    <property type="entry name" value="NUDIX"/>
    <property type="match status" value="1"/>
</dbReference>
<dbReference type="InterPro" id="IPR015797">
    <property type="entry name" value="NUDIX_hydrolase-like_dom_sf"/>
</dbReference>
<feature type="domain" description="Nudix hydrolase" evidence="1">
    <location>
        <begin position="19"/>
        <end position="149"/>
    </location>
</feature>
<evidence type="ECO:0000313" key="3">
    <source>
        <dbReference type="Proteomes" id="UP000177328"/>
    </source>
</evidence>
<dbReference type="PANTHER" id="PTHR43736">
    <property type="entry name" value="ADP-RIBOSE PYROPHOSPHATASE"/>
    <property type="match status" value="1"/>
</dbReference>
<name>A0A1F5KJ43_9BACT</name>
<evidence type="ECO:0000313" key="2">
    <source>
        <dbReference type="EMBL" id="OGE40956.1"/>
    </source>
</evidence>
<dbReference type="Pfam" id="PF00293">
    <property type="entry name" value="NUDIX"/>
    <property type="match status" value="1"/>
</dbReference>
<protein>
    <recommendedName>
        <fullName evidence="1">Nudix hydrolase domain-containing protein</fullName>
    </recommendedName>
</protein>
<comment type="caution">
    <text evidence="2">The sequence shown here is derived from an EMBL/GenBank/DDBJ whole genome shotgun (WGS) entry which is preliminary data.</text>
</comment>